<dbReference type="GO" id="GO:0043565">
    <property type="term" value="F:sequence-specific DNA binding"/>
    <property type="evidence" value="ECO:0007669"/>
    <property type="project" value="InterPro"/>
</dbReference>
<name>A0A150QPF6_SORCE</name>
<keyword evidence="2" id="KW-0238">DNA-binding</keyword>
<dbReference type="SMART" id="SM00342">
    <property type="entry name" value="HTH_ARAC"/>
    <property type="match status" value="1"/>
</dbReference>
<evidence type="ECO:0000256" key="3">
    <source>
        <dbReference type="ARBA" id="ARBA00023163"/>
    </source>
</evidence>
<organism evidence="5 6">
    <name type="scientific">Sorangium cellulosum</name>
    <name type="common">Polyangium cellulosum</name>
    <dbReference type="NCBI Taxonomy" id="56"/>
    <lineage>
        <taxon>Bacteria</taxon>
        <taxon>Pseudomonadati</taxon>
        <taxon>Myxococcota</taxon>
        <taxon>Polyangia</taxon>
        <taxon>Polyangiales</taxon>
        <taxon>Polyangiaceae</taxon>
        <taxon>Sorangium</taxon>
    </lineage>
</organism>
<comment type="caution">
    <text evidence="5">The sequence shown here is derived from an EMBL/GenBank/DDBJ whole genome shotgun (WGS) entry which is preliminary data.</text>
</comment>
<dbReference type="SUPFAM" id="SSF51215">
    <property type="entry name" value="Regulatory protein AraC"/>
    <property type="match status" value="1"/>
</dbReference>
<evidence type="ECO:0000256" key="2">
    <source>
        <dbReference type="ARBA" id="ARBA00023125"/>
    </source>
</evidence>
<dbReference type="RefSeq" id="WP_061608080.1">
    <property type="nucleotide sequence ID" value="NZ_JEMA01000444.1"/>
</dbReference>
<evidence type="ECO:0000313" key="5">
    <source>
        <dbReference type="EMBL" id="KYF69863.1"/>
    </source>
</evidence>
<gene>
    <name evidence="5" type="ORF">BE15_23935</name>
</gene>
<dbReference type="OrthoDB" id="112032at2"/>
<dbReference type="Pfam" id="PF02311">
    <property type="entry name" value="AraC_binding"/>
    <property type="match status" value="1"/>
</dbReference>
<dbReference type="Proteomes" id="UP000075260">
    <property type="component" value="Unassembled WGS sequence"/>
</dbReference>
<dbReference type="GO" id="GO:0003700">
    <property type="term" value="F:DNA-binding transcription factor activity"/>
    <property type="evidence" value="ECO:0007669"/>
    <property type="project" value="InterPro"/>
</dbReference>
<dbReference type="PROSITE" id="PS01124">
    <property type="entry name" value="HTH_ARAC_FAMILY_2"/>
    <property type="match status" value="1"/>
</dbReference>
<feature type="domain" description="HTH araC/xylS-type" evidence="4">
    <location>
        <begin position="154"/>
        <end position="251"/>
    </location>
</feature>
<dbReference type="Gene3D" id="1.10.10.60">
    <property type="entry name" value="Homeodomain-like"/>
    <property type="match status" value="2"/>
</dbReference>
<dbReference type="InterPro" id="IPR009057">
    <property type="entry name" value="Homeodomain-like_sf"/>
</dbReference>
<evidence type="ECO:0000259" key="4">
    <source>
        <dbReference type="PROSITE" id="PS01124"/>
    </source>
</evidence>
<dbReference type="InterPro" id="IPR037923">
    <property type="entry name" value="HTH-like"/>
</dbReference>
<dbReference type="EMBL" id="JEMA01000444">
    <property type="protein sequence ID" value="KYF69863.1"/>
    <property type="molecule type" value="Genomic_DNA"/>
</dbReference>
<reference evidence="5 6" key="1">
    <citation type="submission" date="2014-02" db="EMBL/GenBank/DDBJ databases">
        <title>The small core and large imbalanced accessory genome model reveals a collaborative survival strategy of Sorangium cellulosum strains in nature.</title>
        <authorList>
            <person name="Han K."/>
            <person name="Peng R."/>
            <person name="Blom J."/>
            <person name="Li Y.-Z."/>
        </authorList>
    </citation>
    <scope>NUCLEOTIDE SEQUENCE [LARGE SCALE GENOMIC DNA]</scope>
    <source>
        <strain evidence="5 6">So0008-312</strain>
    </source>
</reference>
<protein>
    <submittedName>
        <fullName evidence="5">AraC family transcriptional regulator</fullName>
    </submittedName>
</protein>
<proteinExistence type="predicted"/>
<evidence type="ECO:0000313" key="6">
    <source>
        <dbReference type="Proteomes" id="UP000075260"/>
    </source>
</evidence>
<dbReference type="InterPro" id="IPR018060">
    <property type="entry name" value="HTH_AraC"/>
</dbReference>
<dbReference type="InterPro" id="IPR050204">
    <property type="entry name" value="AraC_XylS_family_regulators"/>
</dbReference>
<keyword evidence="3" id="KW-0804">Transcription</keyword>
<accession>A0A150QPF6</accession>
<dbReference type="PANTHER" id="PTHR46796">
    <property type="entry name" value="HTH-TYPE TRANSCRIPTIONAL ACTIVATOR RHAS-RELATED"/>
    <property type="match status" value="1"/>
</dbReference>
<dbReference type="PANTHER" id="PTHR46796:SF2">
    <property type="entry name" value="TRANSCRIPTIONAL REGULATORY PROTEIN"/>
    <property type="match status" value="1"/>
</dbReference>
<dbReference type="SUPFAM" id="SSF46689">
    <property type="entry name" value="Homeodomain-like"/>
    <property type="match status" value="2"/>
</dbReference>
<dbReference type="Pfam" id="PF12833">
    <property type="entry name" value="HTH_18"/>
    <property type="match status" value="1"/>
</dbReference>
<dbReference type="InterPro" id="IPR003313">
    <property type="entry name" value="AraC-bd"/>
</dbReference>
<keyword evidence="1" id="KW-0805">Transcription regulation</keyword>
<sequence>MATRADLLAVPVPGVRVTRWSTGELYAGMKEMYAIGRVEVGRSEWWCRGKVWSCGPGSLQILRPGDVHRDISRDGPGTGQCVAFSASMVERVIGKVCVHPQLAAGDERGAAFHRLHHAVRAGADRLELEVAVAEAIDALAAVGDAQCEYTRPVRRAIELLREQLAEPVTLDDLAAHAGLDKFHLCRAFRAQVGMSPYAYLTRLRIMRAKEMLVAGVRPRDIAPRVGLYDQSQLNRHFRRIVGTTPGQYARGA</sequence>
<dbReference type="AlphaFoldDB" id="A0A150QPF6"/>
<evidence type="ECO:0000256" key="1">
    <source>
        <dbReference type="ARBA" id="ARBA00023015"/>
    </source>
</evidence>